<dbReference type="SUPFAM" id="SSF51735">
    <property type="entry name" value="NAD(P)-binding Rossmann-fold domains"/>
    <property type="match status" value="1"/>
</dbReference>
<keyword evidence="9" id="KW-0812">Transmembrane</keyword>
<keyword evidence="5 7" id="KW-0339">Growth factor</keyword>
<dbReference type="SMART" id="SM00204">
    <property type="entry name" value="TGFB"/>
    <property type="match status" value="1"/>
</dbReference>
<dbReference type="Pfam" id="PF00106">
    <property type="entry name" value="adh_short"/>
    <property type="match status" value="1"/>
</dbReference>
<dbReference type="PhylomeDB" id="A0A1B0F9Q9"/>
<evidence type="ECO:0000313" key="12">
    <source>
        <dbReference type="Proteomes" id="UP000092444"/>
    </source>
</evidence>
<dbReference type="Pfam" id="PF00019">
    <property type="entry name" value="TGF_beta"/>
    <property type="match status" value="1"/>
</dbReference>
<evidence type="ECO:0000256" key="1">
    <source>
        <dbReference type="ARBA" id="ARBA00004613"/>
    </source>
</evidence>
<dbReference type="Proteomes" id="UP000092444">
    <property type="component" value="Unassembled WGS sequence"/>
</dbReference>
<feature type="region of interest" description="Disordered" evidence="8">
    <location>
        <begin position="640"/>
        <end position="659"/>
    </location>
</feature>
<dbReference type="PROSITE" id="PS51362">
    <property type="entry name" value="TGF_BETA_2"/>
    <property type="match status" value="1"/>
</dbReference>
<dbReference type="PANTHER" id="PTHR43157:SF66">
    <property type="entry name" value="WW DOMAIN-CONTAINING OXIDOREDUCTASE-LIKE PROTEIN"/>
    <property type="match status" value="1"/>
</dbReference>
<dbReference type="SUPFAM" id="SSF57501">
    <property type="entry name" value="Cystine-knot cytokines"/>
    <property type="match status" value="1"/>
</dbReference>
<reference evidence="11" key="1">
    <citation type="submission" date="2020-05" db="UniProtKB">
        <authorList>
            <consortium name="EnsemblMetazoa"/>
        </authorList>
    </citation>
    <scope>IDENTIFICATION</scope>
    <source>
        <strain evidence="11">Yale</strain>
    </source>
</reference>
<dbReference type="Gene3D" id="2.10.90.10">
    <property type="entry name" value="Cystine-knot cytokines"/>
    <property type="match status" value="1"/>
</dbReference>
<dbReference type="InterPro" id="IPR029034">
    <property type="entry name" value="Cystine-knot_cytokine"/>
</dbReference>
<evidence type="ECO:0000259" key="10">
    <source>
        <dbReference type="PROSITE" id="PS51362"/>
    </source>
</evidence>
<keyword evidence="9" id="KW-1133">Transmembrane helix</keyword>
<comment type="subcellular location">
    <subcellularLocation>
        <location evidence="1">Secreted</location>
    </subcellularLocation>
</comment>
<evidence type="ECO:0000313" key="11">
    <source>
        <dbReference type="EnsemblMetazoa" id="GMOY000225-PA"/>
    </source>
</evidence>
<proteinExistence type="inferred from homology"/>
<evidence type="ECO:0000256" key="6">
    <source>
        <dbReference type="ARBA" id="ARBA00023157"/>
    </source>
</evidence>
<feature type="transmembrane region" description="Helical" evidence="9">
    <location>
        <begin position="12"/>
        <end position="36"/>
    </location>
</feature>
<evidence type="ECO:0000256" key="8">
    <source>
        <dbReference type="SAM" id="MobiDB-lite"/>
    </source>
</evidence>
<dbReference type="GO" id="GO:0005576">
    <property type="term" value="C:extracellular region"/>
    <property type="evidence" value="ECO:0007669"/>
    <property type="project" value="UniProtKB-SubCell"/>
</dbReference>
<keyword evidence="9" id="KW-0472">Membrane</keyword>
<dbReference type="PRINTS" id="PR00081">
    <property type="entry name" value="GDHRDH"/>
</dbReference>
<dbReference type="EMBL" id="CCAG010019856">
    <property type="status" value="NOT_ANNOTATED_CDS"/>
    <property type="molecule type" value="Genomic_DNA"/>
</dbReference>
<comment type="similarity">
    <text evidence="2 7">Belongs to the TGF-beta family.</text>
</comment>
<name>A0A1B0F9Q9_GLOMM</name>
<feature type="domain" description="TGF-beta family profile" evidence="10">
    <location>
        <begin position="817"/>
        <end position="930"/>
    </location>
</feature>
<evidence type="ECO:0000256" key="5">
    <source>
        <dbReference type="ARBA" id="ARBA00023030"/>
    </source>
</evidence>
<feature type="compositionally biased region" description="Basic residues" evidence="8">
    <location>
        <begin position="640"/>
        <end position="653"/>
    </location>
</feature>
<keyword evidence="3" id="KW-0964">Secreted</keyword>
<accession>A0A1B0F9Q9</accession>
<dbReference type="InterPro" id="IPR036291">
    <property type="entry name" value="NAD(P)-bd_dom_sf"/>
</dbReference>
<dbReference type="VEuPathDB" id="VectorBase:GMOY000225"/>
<dbReference type="PANTHER" id="PTHR43157">
    <property type="entry name" value="PHOSPHATIDYLINOSITOL-GLYCAN BIOSYNTHESIS CLASS F PROTEIN-RELATED"/>
    <property type="match status" value="1"/>
</dbReference>
<organism evidence="11 12">
    <name type="scientific">Glossina morsitans morsitans</name>
    <name type="common">Savannah tsetse fly</name>
    <dbReference type="NCBI Taxonomy" id="37546"/>
    <lineage>
        <taxon>Eukaryota</taxon>
        <taxon>Metazoa</taxon>
        <taxon>Ecdysozoa</taxon>
        <taxon>Arthropoda</taxon>
        <taxon>Hexapoda</taxon>
        <taxon>Insecta</taxon>
        <taxon>Pterygota</taxon>
        <taxon>Neoptera</taxon>
        <taxon>Endopterygota</taxon>
        <taxon>Diptera</taxon>
        <taxon>Brachycera</taxon>
        <taxon>Muscomorpha</taxon>
        <taxon>Hippoboscoidea</taxon>
        <taxon>Glossinidae</taxon>
        <taxon>Glossina</taxon>
    </lineage>
</organism>
<dbReference type="CDD" id="cd13755">
    <property type="entry name" value="TGF_beta_maverick"/>
    <property type="match status" value="1"/>
</dbReference>
<dbReference type="InterPro" id="IPR002347">
    <property type="entry name" value="SDR_fam"/>
</dbReference>
<evidence type="ECO:0000256" key="3">
    <source>
        <dbReference type="ARBA" id="ARBA00022525"/>
    </source>
</evidence>
<keyword evidence="12" id="KW-1185">Reference proteome</keyword>
<sequence length="930" mass="106423">MVSLGLFPSDHYLNDVIIIAVISAIVATLFSFRFYLRITSGRCFNEMNMEGKTVIITGANSGIGKETARDLAKRGAKIIMACRNLETANAVKDEIIKESGNDNVIVKKLDLGSQKSIREFAAEILRNEQKIDVLIHNAGMALAFRGQTSEDGIELTMATNHYGPFLLTHLLISLIKKSAPARIVIVASELYRLASVNLDKLNPIGTFPAAYLYYVSKFANIYFARELAKRLENTGITVNFLHPGMIDSGIWRNVPFPLNLPMMAITKGFFKKPKAGAQTIIYLATSDEVVNVTGKYFMDCKEATLSAAAMDEEKAKTLWEESLDHYHHRKGHRVNRFYDLQRCQNKSNEYSAARHQPYFNNNSTYTKTNSLIAAYNYDKLISNYNRSNKTSFRNSRDAKPNLTDGNGGYDKYRFYNCLKKLNNKDEQKISINNNDLASNSNAANKSLVNMRAQKDHLKMLKLVMDGLGLQKLPNMKKVFKWLYVVGRFKQLSDLLDILTKEHELQTINISQEEYAAKYRAYLQRVHSRHKRESPELVDAPLQILSVSSKGYLADDHYNTSKQSRRKRDFFISDLNFFKSNKRKNQITRSAHKKPRGDSKLIIHLLFALTPQAQQWSAGDIEEANVRLMLIHNPSLALRNRNKKKQDNRKKHKEAKNNSCINRDTSIKERPNNQRLDILNLRVFHITHHGKRRWLDGRKVPVNVDIDQSDQTSTQWLQFNVTKAIVSILLSHKSQLEVELQCDNCKRLGARLFNDGYTSSPESFATTGQESHLMPALNIIGRFGQSQGSIRAHESFSETSTVRQYHHHSNANHGKHAETRRHNCYKINQRCCRHSMEVVFKEIKGFEFILQPKVFDAGYCHGRCPPRYNPAHHHAMLQSLIWKQDHRKAPRPCCAPSKLDELEILHVDEKDSEKLKISTWSDMRVVECACS</sequence>
<dbReference type="FunFam" id="2.10.90.10:FF:000058">
    <property type="entry name" value="Maverick"/>
    <property type="match status" value="1"/>
</dbReference>
<protein>
    <recommendedName>
        <fullName evidence="10">TGF-beta family profile domain-containing protein</fullName>
    </recommendedName>
</protein>
<evidence type="ECO:0000256" key="2">
    <source>
        <dbReference type="ARBA" id="ARBA00006656"/>
    </source>
</evidence>
<dbReference type="GO" id="GO:0008083">
    <property type="term" value="F:growth factor activity"/>
    <property type="evidence" value="ECO:0007669"/>
    <property type="project" value="UniProtKB-KW"/>
</dbReference>
<dbReference type="InterPro" id="IPR017948">
    <property type="entry name" value="TGFb_CS"/>
</dbReference>
<evidence type="ECO:0000256" key="4">
    <source>
        <dbReference type="ARBA" id="ARBA00023002"/>
    </source>
</evidence>
<dbReference type="CDD" id="cd05327">
    <property type="entry name" value="retinol-DH_like_SDR_c_like"/>
    <property type="match status" value="1"/>
</dbReference>
<dbReference type="PROSITE" id="PS00250">
    <property type="entry name" value="TGF_BETA_1"/>
    <property type="match status" value="1"/>
</dbReference>
<keyword evidence="4" id="KW-0560">Oxidoreductase</keyword>
<keyword evidence="6" id="KW-1015">Disulfide bond</keyword>
<evidence type="ECO:0000256" key="9">
    <source>
        <dbReference type="SAM" id="Phobius"/>
    </source>
</evidence>
<dbReference type="AlphaFoldDB" id="A0A1B0F9Q9"/>
<dbReference type="InterPro" id="IPR001839">
    <property type="entry name" value="TGF-b_C"/>
</dbReference>
<dbReference type="EnsemblMetazoa" id="GMOY000225-RA">
    <property type="protein sequence ID" value="GMOY000225-PA"/>
    <property type="gene ID" value="GMOY000225"/>
</dbReference>
<evidence type="ECO:0000256" key="7">
    <source>
        <dbReference type="RuleBase" id="RU000354"/>
    </source>
</evidence>
<dbReference type="Gene3D" id="3.40.50.720">
    <property type="entry name" value="NAD(P)-binding Rossmann-like Domain"/>
    <property type="match status" value="1"/>
</dbReference>
<dbReference type="GO" id="GO:0016491">
    <property type="term" value="F:oxidoreductase activity"/>
    <property type="evidence" value="ECO:0007669"/>
    <property type="project" value="UniProtKB-KW"/>
</dbReference>
<dbReference type="STRING" id="37546.A0A1B0F9Q9"/>